<dbReference type="InterPro" id="IPR024078">
    <property type="entry name" value="LmbE-like_dom_sf"/>
</dbReference>
<dbReference type="Gene3D" id="3.40.50.10320">
    <property type="entry name" value="LmbE-like"/>
    <property type="match status" value="1"/>
</dbReference>
<gene>
    <name evidence="3" type="ORF">GCM10023196_081240</name>
</gene>
<keyword evidence="2" id="KW-1133">Transmembrane helix</keyword>
<accession>A0ABP8UM50</accession>
<comment type="caution">
    <text evidence="3">The sequence shown here is derived from an EMBL/GenBank/DDBJ whole genome shotgun (WGS) entry which is preliminary data.</text>
</comment>
<reference evidence="4" key="1">
    <citation type="journal article" date="2019" name="Int. J. Syst. Evol. Microbiol.">
        <title>The Global Catalogue of Microorganisms (GCM) 10K type strain sequencing project: providing services to taxonomists for standard genome sequencing and annotation.</title>
        <authorList>
            <consortium name="The Broad Institute Genomics Platform"/>
            <consortium name="The Broad Institute Genome Sequencing Center for Infectious Disease"/>
            <person name="Wu L."/>
            <person name="Ma J."/>
        </authorList>
    </citation>
    <scope>NUCLEOTIDE SEQUENCE [LARGE SCALE GENOMIC DNA]</scope>
    <source>
        <strain evidence="4">JCM 17939</strain>
    </source>
</reference>
<evidence type="ECO:0000313" key="3">
    <source>
        <dbReference type="EMBL" id="GAA4635500.1"/>
    </source>
</evidence>
<keyword evidence="2" id="KW-0812">Transmembrane</keyword>
<sequence>MSNEPSASGAPLFGPDRRRFFLVGAVAAAGLGTGIGLLSESNTRASVNRHGAAAPGTPAARSRYLQIVAHEDDDLLFMTPDLSESLRAGSAHLTVYLSAGESKAGVPPDTHDVNAYVAERETGLRTAYALMLGVRDRWRQETLTAGSLRLQSYSLVDRPDIRLVFMLLPDGRDPRASLSWHTLGKLWSAEGHPERCGWTQAPEGSPYRRCLSREDVLTALTDLIQSFRPTVVRAQDTAPDERYSADHPDHIAAARFAGEAVRRYVARHPDRLVLQVNYRDYNIRNLAVNLSEADNKFKQRVFAAYSAHDYRINAENPHWDAYEARMVYRWPRGTGFTATDTVYAVGGGRLVAWRRTGGRWSAPRFLGDPGGPLAPAVATAGPVVLGLRSDTGEIVAYDQRGWRSLGRPDPAKIRNQAGTPVAVVDGSGMVAAFVRNGRGGVSARFLGASGWSHAWTDLPGIDLKQVASPQPKKKKHLRYGDVQDGLAAVVTDGGLIELFAATRSQILWWRQRAQGKPLVFAGALPVAGAIAPLSAEQADGRIRVLFREPWTARTLTISRQVAAKLWDSPAVVSAARGLDGEPPVTGRPPRVQLVGVPAPLPGGGELCALGADGRLHVASRSGGTKVAWRAIGR</sequence>
<dbReference type="PROSITE" id="PS51318">
    <property type="entry name" value="TAT"/>
    <property type="match status" value="1"/>
</dbReference>
<keyword evidence="1" id="KW-0862">Zinc</keyword>
<protein>
    <submittedName>
        <fullName evidence="3">PIG-L family deacetylase</fullName>
    </submittedName>
</protein>
<evidence type="ECO:0000313" key="4">
    <source>
        <dbReference type="Proteomes" id="UP001501442"/>
    </source>
</evidence>
<dbReference type="Proteomes" id="UP001501442">
    <property type="component" value="Unassembled WGS sequence"/>
</dbReference>
<keyword evidence="2" id="KW-0472">Membrane</keyword>
<dbReference type="RefSeq" id="WP_345438457.1">
    <property type="nucleotide sequence ID" value="NZ_BAABHK010000015.1"/>
</dbReference>
<dbReference type="PANTHER" id="PTHR12993">
    <property type="entry name" value="N-ACETYLGLUCOSAMINYL-PHOSPHATIDYLINOSITOL DE-N-ACETYLASE-RELATED"/>
    <property type="match status" value="1"/>
</dbReference>
<dbReference type="SUPFAM" id="SSF89372">
    <property type="entry name" value="Fucose-specific lectin"/>
    <property type="match status" value="1"/>
</dbReference>
<dbReference type="Pfam" id="PF02585">
    <property type="entry name" value="PIG-L"/>
    <property type="match status" value="1"/>
</dbReference>
<proteinExistence type="predicted"/>
<name>A0ABP8UM50_9ACTN</name>
<organism evidence="3 4">
    <name type="scientific">Actinoallomurus vinaceus</name>
    <dbReference type="NCBI Taxonomy" id="1080074"/>
    <lineage>
        <taxon>Bacteria</taxon>
        <taxon>Bacillati</taxon>
        <taxon>Actinomycetota</taxon>
        <taxon>Actinomycetes</taxon>
        <taxon>Streptosporangiales</taxon>
        <taxon>Thermomonosporaceae</taxon>
        <taxon>Actinoallomurus</taxon>
    </lineage>
</organism>
<feature type="transmembrane region" description="Helical" evidence="2">
    <location>
        <begin position="20"/>
        <end position="39"/>
    </location>
</feature>
<keyword evidence="4" id="KW-1185">Reference proteome</keyword>
<dbReference type="InterPro" id="IPR006311">
    <property type="entry name" value="TAT_signal"/>
</dbReference>
<dbReference type="PANTHER" id="PTHR12993:SF26">
    <property type="entry name" value="1D-MYO-INOSITOL 2-ACETAMIDO-2-DEOXY-ALPHA-D-GLUCOPYRANOSIDE DEACETYLASE"/>
    <property type="match status" value="1"/>
</dbReference>
<dbReference type="InterPro" id="IPR003737">
    <property type="entry name" value="GlcNAc_PI_deacetylase-related"/>
</dbReference>
<evidence type="ECO:0000256" key="1">
    <source>
        <dbReference type="ARBA" id="ARBA00022833"/>
    </source>
</evidence>
<dbReference type="EMBL" id="BAABHK010000015">
    <property type="protein sequence ID" value="GAA4635500.1"/>
    <property type="molecule type" value="Genomic_DNA"/>
</dbReference>
<evidence type="ECO:0000256" key="2">
    <source>
        <dbReference type="SAM" id="Phobius"/>
    </source>
</evidence>
<dbReference type="SUPFAM" id="SSF102588">
    <property type="entry name" value="LmbE-like"/>
    <property type="match status" value="1"/>
</dbReference>